<evidence type="ECO:0000313" key="2">
    <source>
        <dbReference type="Proteomes" id="UP000007110"/>
    </source>
</evidence>
<proteinExistence type="predicted"/>
<evidence type="ECO:0000313" key="1">
    <source>
        <dbReference type="EnsemblMetazoa" id="XP_030850169"/>
    </source>
</evidence>
<reference evidence="1" key="2">
    <citation type="submission" date="2021-01" db="UniProtKB">
        <authorList>
            <consortium name="EnsemblMetazoa"/>
        </authorList>
    </citation>
    <scope>IDENTIFICATION</scope>
</reference>
<organism evidence="1 2">
    <name type="scientific">Strongylocentrotus purpuratus</name>
    <name type="common">Purple sea urchin</name>
    <dbReference type="NCBI Taxonomy" id="7668"/>
    <lineage>
        <taxon>Eukaryota</taxon>
        <taxon>Metazoa</taxon>
        <taxon>Echinodermata</taxon>
        <taxon>Eleutherozoa</taxon>
        <taxon>Echinozoa</taxon>
        <taxon>Echinoidea</taxon>
        <taxon>Euechinoidea</taxon>
        <taxon>Echinacea</taxon>
        <taxon>Camarodonta</taxon>
        <taxon>Echinidea</taxon>
        <taxon>Strongylocentrotidae</taxon>
        <taxon>Strongylocentrotus</taxon>
    </lineage>
</organism>
<accession>A0A7M7PH08</accession>
<dbReference type="Proteomes" id="UP000007110">
    <property type="component" value="Unassembled WGS sequence"/>
</dbReference>
<dbReference type="RefSeq" id="XP_030850169.1">
    <property type="nucleotide sequence ID" value="XM_030994309.1"/>
</dbReference>
<dbReference type="PANTHER" id="PTHR24407:SF14">
    <property type="entry name" value="SIR2-LIKE DOMAIN-CONTAINING PROTEIN"/>
    <property type="match status" value="1"/>
</dbReference>
<dbReference type="EnsemblMetazoa" id="XM_030994309">
    <property type="protein sequence ID" value="XP_030850169"/>
    <property type="gene ID" value="LOC115927942"/>
</dbReference>
<dbReference type="AlphaFoldDB" id="A0A7M7PH08"/>
<dbReference type="GeneID" id="115927942"/>
<keyword evidence="2" id="KW-1185">Reference proteome</keyword>
<dbReference type="InterPro" id="IPR032675">
    <property type="entry name" value="LRR_dom_sf"/>
</dbReference>
<dbReference type="PANTHER" id="PTHR24407">
    <property type="entry name" value="PROTEIN KINASE DOMAIN-CONTAINING PROTEIN"/>
    <property type="match status" value="1"/>
</dbReference>
<name>A0A7M7PH08_STRPU</name>
<protein>
    <submittedName>
        <fullName evidence="1">Uncharacterized protein</fullName>
    </submittedName>
</protein>
<dbReference type="Gene3D" id="3.80.10.10">
    <property type="entry name" value="Ribonuclease Inhibitor"/>
    <property type="match status" value="1"/>
</dbReference>
<dbReference type="KEGG" id="spu:115927942"/>
<dbReference type="InParanoid" id="A0A7M7PH08"/>
<dbReference type="SUPFAM" id="SSF52047">
    <property type="entry name" value="RNI-like"/>
    <property type="match status" value="1"/>
</dbReference>
<sequence>MPHLKNLTLNREYKAFLHDDFYSTSSSMASSAKIETVDIFSEDLRERPNASRDLAQFICKMPHLKNLTLNGKYEVFLHDDFYSTSSSMASSAKIETLDIPSDDLRERPNASRDLAQFICKMLHLKNLTLNGKYEVFLHDDFYSTSSSMASSAKIETLDIPSDDLRERPNASRDLAQFIFKMPHLKNLTFSGFCHDDFYSTSSEMASSTKIETLDFSYDDLRERPNASRDLAQFICKMPRLKNLTFWGSCHDDFYSTSSAMALSAKIKTLVISGHLSKRPNSSRHLAQFIFTMPHLKNLTLGGYYHDDFYSTSSVMASSGTINMI</sequence>
<reference evidence="2" key="1">
    <citation type="submission" date="2015-02" db="EMBL/GenBank/DDBJ databases">
        <title>Genome sequencing for Strongylocentrotus purpuratus.</title>
        <authorList>
            <person name="Murali S."/>
            <person name="Liu Y."/>
            <person name="Vee V."/>
            <person name="English A."/>
            <person name="Wang M."/>
            <person name="Skinner E."/>
            <person name="Han Y."/>
            <person name="Muzny D.M."/>
            <person name="Worley K.C."/>
            <person name="Gibbs R.A."/>
        </authorList>
    </citation>
    <scope>NUCLEOTIDE SEQUENCE</scope>
</reference>